<evidence type="ECO:0000313" key="2">
    <source>
        <dbReference type="Proteomes" id="UP000009138"/>
    </source>
</evidence>
<dbReference type="AlphaFoldDB" id="I1C7J1"/>
<accession>I1C7J1</accession>
<organism evidence="1 2">
    <name type="scientific">Rhizopus delemar (strain RA 99-880 / ATCC MYA-4621 / FGSC 9543 / NRRL 43880)</name>
    <name type="common">Mucormycosis agent</name>
    <name type="synonym">Rhizopus arrhizus var. delemar</name>
    <dbReference type="NCBI Taxonomy" id="246409"/>
    <lineage>
        <taxon>Eukaryota</taxon>
        <taxon>Fungi</taxon>
        <taxon>Fungi incertae sedis</taxon>
        <taxon>Mucoromycota</taxon>
        <taxon>Mucoromycotina</taxon>
        <taxon>Mucoromycetes</taxon>
        <taxon>Mucorales</taxon>
        <taxon>Mucorineae</taxon>
        <taxon>Rhizopodaceae</taxon>
        <taxon>Rhizopus</taxon>
    </lineage>
</organism>
<dbReference type="VEuPathDB" id="FungiDB:RO3G_09131"/>
<proteinExistence type="predicted"/>
<name>I1C7J1_RHIO9</name>
<dbReference type="RefSeq" id="XP_067519817.1">
    <property type="nucleotide sequence ID" value="XM_067663716.1"/>
</dbReference>
<dbReference type="GeneID" id="93616097"/>
<gene>
    <name evidence="1" type="ORF">RO3G_09131</name>
</gene>
<dbReference type="InParanoid" id="I1C7J1"/>
<reference evidence="1 2" key="1">
    <citation type="journal article" date="2009" name="PLoS Genet.">
        <title>Genomic analysis of the basal lineage fungus Rhizopus oryzae reveals a whole-genome duplication.</title>
        <authorList>
            <person name="Ma L.-J."/>
            <person name="Ibrahim A.S."/>
            <person name="Skory C."/>
            <person name="Grabherr M.G."/>
            <person name="Burger G."/>
            <person name="Butler M."/>
            <person name="Elias M."/>
            <person name="Idnurm A."/>
            <person name="Lang B.F."/>
            <person name="Sone T."/>
            <person name="Abe A."/>
            <person name="Calvo S.E."/>
            <person name="Corrochano L.M."/>
            <person name="Engels R."/>
            <person name="Fu J."/>
            <person name="Hansberg W."/>
            <person name="Kim J.-M."/>
            <person name="Kodira C.D."/>
            <person name="Koehrsen M.J."/>
            <person name="Liu B."/>
            <person name="Miranda-Saavedra D."/>
            <person name="O'Leary S."/>
            <person name="Ortiz-Castellanos L."/>
            <person name="Poulter R."/>
            <person name="Rodriguez-Romero J."/>
            <person name="Ruiz-Herrera J."/>
            <person name="Shen Y.-Q."/>
            <person name="Zeng Q."/>
            <person name="Galagan J."/>
            <person name="Birren B.W."/>
            <person name="Cuomo C.A."/>
            <person name="Wickes B.L."/>
        </authorList>
    </citation>
    <scope>NUCLEOTIDE SEQUENCE [LARGE SCALE GENOMIC DNA]</scope>
    <source>
        <strain evidence="2">RA 99-880 / ATCC MYA-4621 / FGSC 9543 / NRRL 43880</strain>
    </source>
</reference>
<keyword evidence="2" id="KW-1185">Reference proteome</keyword>
<protein>
    <submittedName>
        <fullName evidence="1">Uncharacterized protein</fullName>
    </submittedName>
</protein>
<sequence length="52" mass="5538">MPAIVIDLASKNILQCVPPTMLAPSLWLAECDGHILSFNSCAGSVFLVSLYS</sequence>
<evidence type="ECO:0000313" key="1">
    <source>
        <dbReference type="EMBL" id="EIE84421.1"/>
    </source>
</evidence>
<dbReference type="EMBL" id="CH476737">
    <property type="protein sequence ID" value="EIE84421.1"/>
    <property type="molecule type" value="Genomic_DNA"/>
</dbReference>
<dbReference type="Proteomes" id="UP000009138">
    <property type="component" value="Unassembled WGS sequence"/>
</dbReference>